<accession>A0A183U3L1</accession>
<dbReference type="AlphaFoldDB" id="A0A183U3L1"/>
<dbReference type="WBParaSite" id="TCNE_0000308101-mRNA-1">
    <property type="protein sequence ID" value="TCNE_0000308101-mRNA-1"/>
    <property type="gene ID" value="TCNE_0000308101"/>
</dbReference>
<keyword evidence="2" id="KW-1185">Reference proteome</keyword>
<sequence length="97" mass="11050">MKNTSCPQLTMKLGNENIEHVEHYPYLGQIVQMNNDLGLELSKRRRAACTAFTTLKDIFCDTKIRPSVKAELSIPPFSLFYCMGMEHGTPRSLKKTN</sequence>
<evidence type="ECO:0000313" key="2">
    <source>
        <dbReference type="Proteomes" id="UP000050794"/>
    </source>
</evidence>
<evidence type="ECO:0000313" key="1">
    <source>
        <dbReference type="EMBL" id="VDM28797.1"/>
    </source>
</evidence>
<evidence type="ECO:0000313" key="3">
    <source>
        <dbReference type="WBParaSite" id="TCNE_0000308101-mRNA-1"/>
    </source>
</evidence>
<reference evidence="1 2" key="2">
    <citation type="submission" date="2018-11" db="EMBL/GenBank/DDBJ databases">
        <authorList>
            <consortium name="Pathogen Informatics"/>
        </authorList>
    </citation>
    <scope>NUCLEOTIDE SEQUENCE [LARGE SCALE GENOMIC DNA]</scope>
</reference>
<protein>
    <submittedName>
        <fullName evidence="1 3">Uncharacterized protein</fullName>
    </submittedName>
</protein>
<proteinExistence type="predicted"/>
<dbReference type="Proteomes" id="UP000050794">
    <property type="component" value="Unassembled WGS sequence"/>
</dbReference>
<gene>
    <name evidence="1" type="ORF">TCNE_LOCUS3080</name>
</gene>
<name>A0A183U3L1_TOXCA</name>
<dbReference type="EMBL" id="UYWY01003635">
    <property type="protein sequence ID" value="VDM28797.1"/>
    <property type="molecule type" value="Genomic_DNA"/>
</dbReference>
<organism evidence="2 3">
    <name type="scientific">Toxocara canis</name>
    <name type="common">Canine roundworm</name>
    <dbReference type="NCBI Taxonomy" id="6265"/>
    <lineage>
        <taxon>Eukaryota</taxon>
        <taxon>Metazoa</taxon>
        <taxon>Ecdysozoa</taxon>
        <taxon>Nematoda</taxon>
        <taxon>Chromadorea</taxon>
        <taxon>Rhabditida</taxon>
        <taxon>Spirurina</taxon>
        <taxon>Ascaridomorpha</taxon>
        <taxon>Ascaridoidea</taxon>
        <taxon>Toxocaridae</taxon>
        <taxon>Toxocara</taxon>
    </lineage>
</organism>
<reference evidence="3" key="1">
    <citation type="submission" date="2016-06" db="UniProtKB">
        <authorList>
            <consortium name="WormBaseParasite"/>
        </authorList>
    </citation>
    <scope>IDENTIFICATION</scope>
</reference>